<name>A0A399F107_9DEIN</name>
<keyword evidence="3" id="KW-0328">Glycosyltransferase</keyword>
<organism evidence="3 4">
    <name type="scientific">Meiothermus luteus</name>
    <dbReference type="NCBI Taxonomy" id="2026184"/>
    <lineage>
        <taxon>Bacteria</taxon>
        <taxon>Thermotogati</taxon>
        <taxon>Deinococcota</taxon>
        <taxon>Deinococci</taxon>
        <taxon>Thermales</taxon>
        <taxon>Thermaceae</taxon>
        <taxon>Meiothermus</taxon>
    </lineage>
</organism>
<dbReference type="GO" id="GO:0043750">
    <property type="term" value="F:phosphatidylinositol alpha-mannosyltransferase activity"/>
    <property type="evidence" value="ECO:0007669"/>
    <property type="project" value="UniProtKB-EC"/>
</dbReference>
<gene>
    <name evidence="3" type="primary">pimB</name>
    <name evidence="3" type="ORF">Mlute_00258</name>
</gene>
<feature type="domain" description="Glycosyltransferase subfamily 4-like N-terminal" evidence="2">
    <location>
        <begin position="14"/>
        <end position="170"/>
    </location>
</feature>
<keyword evidence="4" id="KW-1185">Reference proteome</keyword>
<dbReference type="PANTHER" id="PTHR12526">
    <property type="entry name" value="GLYCOSYLTRANSFERASE"/>
    <property type="match status" value="1"/>
</dbReference>
<evidence type="ECO:0000313" key="4">
    <source>
        <dbReference type="Proteomes" id="UP000265800"/>
    </source>
</evidence>
<dbReference type="Proteomes" id="UP000265800">
    <property type="component" value="Unassembled WGS sequence"/>
</dbReference>
<dbReference type="RefSeq" id="WP_119358965.1">
    <property type="nucleotide sequence ID" value="NZ_QWKZ01000004.1"/>
</dbReference>
<dbReference type="InterPro" id="IPR001296">
    <property type="entry name" value="Glyco_trans_1"/>
</dbReference>
<evidence type="ECO:0000259" key="1">
    <source>
        <dbReference type="Pfam" id="PF00534"/>
    </source>
</evidence>
<accession>A0A399F107</accession>
<proteinExistence type="predicted"/>
<evidence type="ECO:0000259" key="2">
    <source>
        <dbReference type="Pfam" id="PF13439"/>
    </source>
</evidence>
<protein>
    <submittedName>
        <fullName evidence="3">GDP-mannose-dependent alpha-(1-6)-phosphatidylinositol monomannoside mannosyltransferase</fullName>
        <ecNumber evidence="3">2.4.1.345</ecNumber>
    </submittedName>
</protein>
<sequence>MRRILLLITSLGHGGAETQVVELARGLAQTGWGVQVVCMTPLGPKAQDLAQAGIPVDSLGMRPGRPSLKGFVRMVRLVREFQPQVLHAHMVHANLLARLVRPLVRVPVVLCTAHNIIEGGRWRELAYRLTDPLCDLTTQVSQAGLERYLKVGAIPKGRGLYIPNGVDTRRFAPDPEARLALRREMGVQEEFIWLAVGRFAPAKDYPNLLQAFREVSQAHPAARLWLVGQGPLLEPMKGLAQSMGLEDKVRFLGARGDVPGLMNAADAYVMSSAWEGMPMVLLEAAAVGLPIVATDVGGNREVVEQGENGLLVSPKDSSRLAMAMRALMERPAEERTRMGQAGRALVLQRYDLQRIIQRWEDLYQELLSQKTLKPIGER</sequence>
<feature type="domain" description="Glycosyl transferase family 1" evidence="1">
    <location>
        <begin position="188"/>
        <end position="343"/>
    </location>
</feature>
<dbReference type="Gene3D" id="3.40.50.2000">
    <property type="entry name" value="Glycogen Phosphorylase B"/>
    <property type="match status" value="2"/>
</dbReference>
<dbReference type="EMBL" id="QWKZ01000004">
    <property type="protein sequence ID" value="RIH89743.1"/>
    <property type="molecule type" value="Genomic_DNA"/>
</dbReference>
<evidence type="ECO:0000313" key="3">
    <source>
        <dbReference type="EMBL" id="RIH89743.1"/>
    </source>
</evidence>
<dbReference type="OrthoDB" id="9814612at2"/>
<keyword evidence="3" id="KW-0808">Transferase</keyword>
<reference evidence="3 4" key="1">
    <citation type="submission" date="2018-08" db="EMBL/GenBank/DDBJ databases">
        <title>Meiothermus luteus KCTC 52599 genome sequencing project.</title>
        <authorList>
            <person name="Da Costa M.S."/>
            <person name="Albuquerque L."/>
            <person name="Raposo P."/>
            <person name="Froufe H.J.C."/>
            <person name="Barroso C.S."/>
            <person name="Egas C."/>
        </authorList>
    </citation>
    <scope>NUCLEOTIDE SEQUENCE [LARGE SCALE GENOMIC DNA]</scope>
    <source>
        <strain evidence="3 4">KCTC 52599</strain>
    </source>
</reference>
<dbReference type="SUPFAM" id="SSF53756">
    <property type="entry name" value="UDP-Glycosyltransferase/glycogen phosphorylase"/>
    <property type="match status" value="1"/>
</dbReference>
<comment type="caution">
    <text evidence="3">The sequence shown here is derived from an EMBL/GenBank/DDBJ whole genome shotgun (WGS) entry which is preliminary data.</text>
</comment>
<dbReference type="InterPro" id="IPR028098">
    <property type="entry name" value="Glyco_trans_4-like_N"/>
</dbReference>
<dbReference type="EC" id="2.4.1.345" evidence="3"/>
<dbReference type="PANTHER" id="PTHR12526:SF636">
    <property type="entry name" value="BLL3647 PROTEIN"/>
    <property type="match status" value="1"/>
</dbReference>
<dbReference type="AlphaFoldDB" id="A0A399F107"/>
<dbReference type="Pfam" id="PF00534">
    <property type="entry name" value="Glycos_transf_1"/>
    <property type="match status" value="1"/>
</dbReference>
<dbReference type="Pfam" id="PF13439">
    <property type="entry name" value="Glyco_transf_4"/>
    <property type="match status" value="1"/>
</dbReference>